<name>A0A9P8THD3_9ASCO</name>
<comment type="caution">
    <text evidence="1">The sequence shown here is derived from an EMBL/GenBank/DDBJ whole genome shotgun (WGS) entry which is preliminary data.</text>
</comment>
<dbReference type="EMBL" id="JAEUBF010000443">
    <property type="protein sequence ID" value="KAH3678426.1"/>
    <property type="molecule type" value="Genomic_DNA"/>
</dbReference>
<keyword evidence="2" id="KW-1185">Reference proteome</keyword>
<evidence type="ECO:0000313" key="2">
    <source>
        <dbReference type="Proteomes" id="UP000769528"/>
    </source>
</evidence>
<proteinExistence type="predicted"/>
<gene>
    <name evidence="1" type="ORF">WICMUC_001443</name>
</gene>
<accession>A0A9P8THD3</accession>
<sequence length="103" mass="11538">MIFSIVNLLYAQLNPKIKQPTGILNPILPTLPSLLCIEQSDRFGFSLSKQANKVKNDKVTKIPLWKKIKSPNSSCSKYLPPYLAKSTPASPVINKLAIRKRCE</sequence>
<organism evidence="1 2">
    <name type="scientific">Wickerhamomyces mucosus</name>
    <dbReference type="NCBI Taxonomy" id="1378264"/>
    <lineage>
        <taxon>Eukaryota</taxon>
        <taxon>Fungi</taxon>
        <taxon>Dikarya</taxon>
        <taxon>Ascomycota</taxon>
        <taxon>Saccharomycotina</taxon>
        <taxon>Saccharomycetes</taxon>
        <taxon>Phaffomycetales</taxon>
        <taxon>Wickerhamomycetaceae</taxon>
        <taxon>Wickerhamomyces</taxon>
    </lineage>
</organism>
<evidence type="ECO:0000313" key="1">
    <source>
        <dbReference type="EMBL" id="KAH3678426.1"/>
    </source>
</evidence>
<reference evidence="1" key="1">
    <citation type="journal article" date="2021" name="Open Biol.">
        <title>Shared evolutionary footprints suggest mitochondrial oxidative damage underlies multiple complex I losses in fungi.</title>
        <authorList>
            <person name="Schikora-Tamarit M.A."/>
            <person name="Marcet-Houben M."/>
            <person name="Nosek J."/>
            <person name="Gabaldon T."/>
        </authorList>
    </citation>
    <scope>NUCLEOTIDE SEQUENCE</scope>
    <source>
        <strain evidence="1">CBS6341</strain>
    </source>
</reference>
<dbReference type="Proteomes" id="UP000769528">
    <property type="component" value="Unassembled WGS sequence"/>
</dbReference>
<reference evidence="1" key="2">
    <citation type="submission" date="2021-01" db="EMBL/GenBank/DDBJ databases">
        <authorList>
            <person name="Schikora-Tamarit M.A."/>
        </authorList>
    </citation>
    <scope>NUCLEOTIDE SEQUENCE</scope>
    <source>
        <strain evidence="1">CBS6341</strain>
    </source>
</reference>
<dbReference type="AlphaFoldDB" id="A0A9P8THD3"/>
<protein>
    <submittedName>
        <fullName evidence="1">Uncharacterized protein</fullName>
    </submittedName>
</protein>